<dbReference type="CDD" id="cd01434">
    <property type="entry name" value="EFG_mtEFG1_IV"/>
    <property type="match status" value="1"/>
</dbReference>
<dbReference type="STRING" id="1036779.SAMN04515666_102465"/>
<gene>
    <name evidence="9" type="ORF">SAMN04515666_102465</name>
</gene>
<accession>A0A1H7LAQ4</accession>
<comment type="function">
    <text evidence="6">Catalyzes the GTP-dependent ribosomal translocation step during translation elongation. During this step, the ribosome changes from the pre-translocational (PRE) to the post-translocational (POST) state as the newly formed A-site-bound peptidyl-tRNA and P-site-bound deacylated tRNA move to the P and E sites, respectively. Catalyzes the coordinated movement of the two tRNA molecules, the mRNA and conformational changes in the ribosome.</text>
</comment>
<sequence>MAASASTGGNPSGVRGRGPRCIAIVGPFQSGKTSLFESILERCGAVSRAGSVKSRNSVGDASPEARAHQMSTEPNVASVDFMGERYTFIDCPGSVEFLQEMRHVLPAVDAAVVVCEADDRKAPALELVLRELEEADIPRFLFLNKIDSASRRVRETLGLLQRASRTPLLLRQIPIWQGGIAVGFIDLALERAFIYREHAPSEIVPLAPEEVERERDARFSMLEKLADYDDTLMEDLLGDIEPPRDLIFDDLARELKERHVVPVLIGAAERGNGVTRLLKALRHEAPSLDVTRGRIGVVDSGTPLALVMKTWQSGQGGKLSLARVLRGRMAEGDVITSSGGVEARIASVLELKGAEQQRRPAAEEGETVAFARLEGVRTGDAIAVGKVRPDVVSAVAPPEPVHALSVGVKDRKDDVRLTTGLAKLVEEDPALALEHRPEFSEMRLSGQGEMHLRVALERLAGRYGVNVDSGATQIGYRETLRGKASARGRHRKQSGGHGQFGDVVLEIAPLPRGEGIRFVDRITGGVVPKQYISSVEAGVRDYCQRGPLGFPLVDIEVTLTDGSYHTVDSSDMAFRQAARLAMTEACPQARPVLLEPILAVEIVIPSDAMSRASAIVSARRGQILGYDARPGWRGWDQINALMPEAEMGGLIVELRSATAGVGTFSARFDHLAELAGKPADAVVAAQALVQAR</sequence>
<dbReference type="FunFam" id="3.30.230.10:FF:000003">
    <property type="entry name" value="Elongation factor G"/>
    <property type="match status" value="1"/>
</dbReference>
<dbReference type="CDD" id="cd03713">
    <property type="entry name" value="EFG_mtEFG_C"/>
    <property type="match status" value="1"/>
</dbReference>
<dbReference type="InterPro" id="IPR000795">
    <property type="entry name" value="T_Tr_GTP-bd_dom"/>
</dbReference>
<organism evidence="9 10">
    <name type="scientific">Bosea lupini</name>
    <dbReference type="NCBI Taxonomy" id="1036779"/>
    <lineage>
        <taxon>Bacteria</taxon>
        <taxon>Pseudomonadati</taxon>
        <taxon>Pseudomonadota</taxon>
        <taxon>Alphaproteobacteria</taxon>
        <taxon>Hyphomicrobiales</taxon>
        <taxon>Boseaceae</taxon>
        <taxon>Bosea</taxon>
    </lineage>
</organism>
<dbReference type="Gene3D" id="3.30.70.870">
    <property type="entry name" value="Elongation Factor G (Translational Gtpase), domain 3"/>
    <property type="match status" value="1"/>
</dbReference>
<dbReference type="InterPro" id="IPR047872">
    <property type="entry name" value="EFG_IV"/>
</dbReference>
<dbReference type="Proteomes" id="UP000199664">
    <property type="component" value="Unassembled WGS sequence"/>
</dbReference>
<evidence type="ECO:0000256" key="6">
    <source>
        <dbReference type="ARBA" id="ARBA00024731"/>
    </source>
</evidence>
<dbReference type="GO" id="GO:0032790">
    <property type="term" value="P:ribosome disassembly"/>
    <property type="evidence" value="ECO:0007669"/>
    <property type="project" value="TreeGrafter"/>
</dbReference>
<dbReference type="InterPro" id="IPR014721">
    <property type="entry name" value="Ribsml_uS5_D2-typ_fold_subgr"/>
</dbReference>
<evidence type="ECO:0000259" key="8">
    <source>
        <dbReference type="PROSITE" id="PS51722"/>
    </source>
</evidence>
<dbReference type="InterPro" id="IPR009000">
    <property type="entry name" value="Transl_B-barrel_sf"/>
</dbReference>
<dbReference type="GO" id="GO:0003746">
    <property type="term" value="F:translation elongation factor activity"/>
    <property type="evidence" value="ECO:0007669"/>
    <property type="project" value="UniProtKB-KW"/>
</dbReference>
<feature type="domain" description="Tr-type G" evidence="8">
    <location>
        <begin position="17"/>
        <end position="289"/>
    </location>
</feature>
<dbReference type="SUPFAM" id="SSF50447">
    <property type="entry name" value="Translation proteins"/>
    <property type="match status" value="1"/>
</dbReference>
<dbReference type="InterPro" id="IPR035649">
    <property type="entry name" value="EFG_V"/>
</dbReference>
<dbReference type="SMART" id="SM00838">
    <property type="entry name" value="EFG_C"/>
    <property type="match status" value="1"/>
</dbReference>
<keyword evidence="5" id="KW-0342">GTP-binding</keyword>
<keyword evidence="10" id="KW-1185">Reference proteome</keyword>
<dbReference type="InterPro" id="IPR035647">
    <property type="entry name" value="EFG_III/V"/>
</dbReference>
<proteinExistence type="predicted"/>
<dbReference type="SUPFAM" id="SSF52540">
    <property type="entry name" value="P-loop containing nucleoside triphosphate hydrolases"/>
    <property type="match status" value="1"/>
</dbReference>
<evidence type="ECO:0000256" key="4">
    <source>
        <dbReference type="ARBA" id="ARBA00022917"/>
    </source>
</evidence>
<dbReference type="PANTHER" id="PTHR43261">
    <property type="entry name" value="TRANSLATION ELONGATION FACTOR G-RELATED"/>
    <property type="match status" value="1"/>
</dbReference>
<dbReference type="Gene3D" id="3.40.50.300">
    <property type="entry name" value="P-loop containing nucleotide triphosphate hydrolases"/>
    <property type="match status" value="1"/>
</dbReference>
<evidence type="ECO:0000313" key="9">
    <source>
        <dbReference type="EMBL" id="SEK95870.1"/>
    </source>
</evidence>
<evidence type="ECO:0000256" key="1">
    <source>
        <dbReference type="ARBA" id="ARBA00017872"/>
    </source>
</evidence>
<dbReference type="EMBL" id="FOAN01000002">
    <property type="protein sequence ID" value="SEK95870.1"/>
    <property type="molecule type" value="Genomic_DNA"/>
</dbReference>
<dbReference type="PANTHER" id="PTHR43261:SF7">
    <property type="entry name" value="ELONGATION FACTOR G-LIKE PROTEIN"/>
    <property type="match status" value="1"/>
</dbReference>
<reference evidence="10" key="1">
    <citation type="submission" date="2016-10" db="EMBL/GenBank/DDBJ databases">
        <authorList>
            <person name="Varghese N."/>
            <person name="Submissions S."/>
        </authorList>
    </citation>
    <scope>NUCLEOTIDE SEQUENCE [LARGE SCALE GENOMIC DNA]</scope>
    <source>
        <strain evidence="10">LMG 26383,CCUG 61248,R- 45681</strain>
    </source>
</reference>
<dbReference type="NCBIfam" id="NF009379">
    <property type="entry name" value="PRK12740.1-3"/>
    <property type="match status" value="1"/>
</dbReference>
<evidence type="ECO:0000256" key="3">
    <source>
        <dbReference type="ARBA" id="ARBA00022768"/>
    </source>
</evidence>
<evidence type="ECO:0000256" key="7">
    <source>
        <dbReference type="SAM" id="MobiDB-lite"/>
    </source>
</evidence>
<dbReference type="OrthoDB" id="9802948at2"/>
<dbReference type="Pfam" id="PF14492">
    <property type="entry name" value="EFG_III"/>
    <property type="match status" value="1"/>
</dbReference>
<feature type="region of interest" description="Disordered" evidence="7">
    <location>
        <begin position="53"/>
        <end position="72"/>
    </location>
</feature>
<name>A0A1H7LAQ4_9HYPH</name>
<dbReference type="Gene3D" id="3.30.70.240">
    <property type="match status" value="1"/>
</dbReference>
<dbReference type="InterPro" id="IPR027417">
    <property type="entry name" value="P-loop_NTPase"/>
</dbReference>
<dbReference type="Pfam" id="PF00679">
    <property type="entry name" value="EFG_C"/>
    <property type="match status" value="1"/>
</dbReference>
<dbReference type="PROSITE" id="PS51722">
    <property type="entry name" value="G_TR_2"/>
    <property type="match status" value="1"/>
</dbReference>
<dbReference type="AlphaFoldDB" id="A0A1H7LAQ4"/>
<dbReference type="RefSeq" id="WP_091831524.1">
    <property type="nucleotide sequence ID" value="NZ_FOAN01000002.1"/>
</dbReference>
<dbReference type="SUPFAM" id="SSF54211">
    <property type="entry name" value="Ribosomal protein S5 domain 2-like"/>
    <property type="match status" value="1"/>
</dbReference>
<dbReference type="Gene3D" id="3.30.230.10">
    <property type="match status" value="1"/>
</dbReference>
<evidence type="ECO:0000256" key="5">
    <source>
        <dbReference type="ARBA" id="ARBA00023134"/>
    </source>
</evidence>
<dbReference type="FunFam" id="3.30.70.240:FF:000001">
    <property type="entry name" value="Elongation factor G"/>
    <property type="match status" value="1"/>
</dbReference>
<dbReference type="SUPFAM" id="SSF54980">
    <property type="entry name" value="EF-G C-terminal domain-like"/>
    <property type="match status" value="2"/>
</dbReference>
<keyword evidence="3 9" id="KW-0251">Elongation factor</keyword>
<dbReference type="SMART" id="SM00889">
    <property type="entry name" value="EFG_IV"/>
    <property type="match status" value="1"/>
</dbReference>
<dbReference type="GO" id="GO:0097216">
    <property type="term" value="F:guanosine tetraphosphate binding"/>
    <property type="evidence" value="ECO:0007669"/>
    <property type="project" value="UniProtKB-ARBA"/>
</dbReference>
<dbReference type="InterPro" id="IPR020568">
    <property type="entry name" value="Ribosomal_Su5_D2-typ_SF"/>
</dbReference>
<dbReference type="GO" id="GO:0005525">
    <property type="term" value="F:GTP binding"/>
    <property type="evidence" value="ECO:0007669"/>
    <property type="project" value="UniProtKB-KW"/>
</dbReference>
<dbReference type="InterPro" id="IPR041095">
    <property type="entry name" value="EFG_II"/>
</dbReference>
<dbReference type="Gene3D" id="2.40.30.10">
    <property type="entry name" value="Translation factors"/>
    <property type="match status" value="1"/>
</dbReference>
<dbReference type="Pfam" id="PF00009">
    <property type="entry name" value="GTP_EFTU"/>
    <property type="match status" value="1"/>
</dbReference>
<keyword evidence="4" id="KW-0648">Protein biosynthesis</keyword>
<dbReference type="GO" id="GO:0003924">
    <property type="term" value="F:GTPase activity"/>
    <property type="evidence" value="ECO:0007669"/>
    <property type="project" value="InterPro"/>
</dbReference>
<dbReference type="InterPro" id="IPR000640">
    <property type="entry name" value="EFG_V-like"/>
</dbReference>
<protein>
    <recommendedName>
        <fullName evidence="1">Elongation factor G</fullName>
    </recommendedName>
</protein>
<evidence type="ECO:0000313" key="10">
    <source>
        <dbReference type="Proteomes" id="UP000199664"/>
    </source>
</evidence>
<evidence type="ECO:0000256" key="2">
    <source>
        <dbReference type="ARBA" id="ARBA00022741"/>
    </source>
</evidence>
<dbReference type="Pfam" id="PF03764">
    <property type="entry name" value="EFG_IV"/>
    <property type="match status" value="1"/>
</dbReference>
<dbReference type="CDD" id="cd04170">
    <property type="entry name" value="EF-G_bact"/>
    <property type="match status" value="1"/>
</dbReference>
<keyword evidence="2" id="KW-0547">Nucleotide-binding</keyword>
<dbReference type="InterPro" id="IPR005517">
    <property type="entry name" value="Transl_elong_EFG/EF2_IV"/>
</dbReference>